<feature type="non-terminal residue" evidence="2">
    <location>
        <position position="1"/>
    </location>
</feature>
<feature type="non-terminal residue" evidence="2">
    <location>
        <position position="154"/>
    </location>
</feature>
<dbReference type="AlphaFoldDB" id="A0A6J4M7R3"/>
<dbReference type="EMBL" id="CADCUF010000256">
    <property type="protein sequence ID" value="CAA9350741.1"/>
    <property type="molecule type" value="Genomic_DNA"/>
</dbReference>
<gene>
    <name evidence="2" type="ORF">AVDCRST_MAG24-1782</name>
</gene>
<protein>
    <submittedName>
        <fullName evidence="2">Carnitine utilization associated thioesterase</fullName>
    </submittedName>
</protein>
<accession>A0A6J4M7R3</accession>
<sequence>DRRGLARTGPGRLDRLQRPPLRALLRAGLRACHRRGDGRARARARVPVRPRRLALHRRGPRPLPRGGRRRQRPGGALVGHRCHRQAAVDLARAVGRRTAARHRGGPRCPCPRRLLRAVPRRDRCPCARLLHSPTRARERADPTDHQGHRRLTWL</sequence>
<feature type="region of interest" description="Disordered" evidence="1">
    <location>
        <begin position="135"/>
        <end position="154"/>
    </location>
</feature>
<feature type="region of interest" description="Disordered" evidence="1">
    <location>
        <begin position="56"/>
        <end position="79"/>
    </location>
</feature>
<feature type="compositionally biased region" description="Basic and acidic residues" evidence="1">
    <location>
        <begin position="135"/>
        <end position="146"/>
    </location>
</feature>
<feature type="compositionally biased region" description="Basic residues" evidence="1">
    <location>
        <begin position="56"/>
        <end position="72"/>
    </location>
</feature>
<name>A0A6J4M7R3_9ACTN</name>
<evidence type="ECO:0000313" key="2">
    <source>
        <dbReference type="EMBL" id="CAA9350741.1"/>
    </source>
</evidence>
<evidence type="ECO:0000256" key="1">
    <source>
        <dbReference type="SAM" id="MobiDB-lite"/>
    </source>
</evidence>
<reference evidence="2" key="1">
    <citation type="submission" date="2020-02" db="EMBL/GenBank/DDBJ databases">
        <authorList>
            <person name="Meier V. D."/>
        </authorList>
    </citation>
    <scope>NUCLEOTIDE SEQUENCE</scope>
    <source>
        <strain evidence="2">AVDCRST_MAG24</strain>
    </source>
</reference>
<organism evidence="2">
    <name type="scientific">uncultured Nocardioidaceae bacterium</name>
    <dbReference type="NCBI Taxonomy" id="253824"/>
    <lineage>
        <taxon>Bacteria</taxon>
        <taxon>Bacillati</taxon>
        <taxon>Actinomycetota</taxon>
        <taxon>Actinomycetes</taxon>
        <taxon>Propionibacteriales</taxon>
        <taxon>Nocardioidaceae</taxon>
        <taxon>environmental samples</taxon>
    </lineage>
</organism>
<proteinExistence type="predicted"/>